<reference evidence="13" key="1">
    <citation type="submission" date="2019-12" db="EMBL/GenBank/DDBJ databases">
        <title>High-Quality draft genome sequences of three cyanobacteria isolated from the limestone walls of the Old Cathedral of Coimbra.</title>
        <authorList>
            <person name="Tiago I."/>
            <person name="Soares F."/>
            <person name="Portugal A."/>
        </authorList>
    </citation>
    <scope>NUCLEOTIDE SEQUENCE</scope>
    <source>
        <strain evidence="13">A</strain>
    </source>
</reference>
<dbReference type="InterPro" id="IPR029055">
    <property type="entry name" value="Ntn_hydrolases_N"/>
</dbReference>
<dbReference type="Pfam" id="PF00733">
    <property type="entry name" value="Asn_synthase"/>
    <property type="match status" value="1"/>
</dbReference>
<evidence type="ECO:0000256" key="5">
    <source>
        <dbReference type="ARBA" id="ARBA00022840"/>
    </source>
</evidence>
<dbReference type="GO" id="GO:0005829">
    <property type="term" value="C:cytosol"/>
    <property type="evidence" value="ECO:0007669"/>
    <property type="project" value="TreeGrafter"/>
</dbReference>
<evidence type="ECO:0000256" key="9">
    <source>
        <dbReference type="PIRSR" id="PIRSR001589-1"/>
    </source>
</evidence>
<feature type="active site" description="For GATase activity" evidence="9">
    <location>
        <position position="2"/>
    </location>
</feature>
<dbReference type="PANTHER" id="PTHR43284">
    <property type="entry name" value="ASPARAGINE SYNTHETASE (GLUTAMINE-HYDROLYZING)"/>
    <property type="match status" value="1"/>
</dbReference>
<dbReference type="InterPro" id="IPR006426">
    <property type="entry name" value="Asn_synth_AEB"/>
</dbReference>
<dbReference type="CDD" id="cd00712">
    <property type="entry name" value="AsnB"/>
    <property type="match status" value="1"/>
</dbReference>
<evidence type="ECO:0000256" key="7">
    <source>
        <dbReference type="ARBA" id="ARBA00022962"/>
    </source>
</evidence>
<comment type="pathway">
    <text evidence="1">Amino-acid biosynthesis; L-asparagine biosynthesis; L-asparagine from L-aspartate (L-Gln route): step 1/1.</text>
</comment>
<dbReference type="RefSeq" id="WP_162423401.1">
    <property type="nucleotide sequence ID" value="NZ_WVIE01000011.1"/>
</dbReference>
<dbReference type="Gene3D" id="3.60.20.10">
    <property type="entry name" value="Glutamine Phosphoribosylpyrophosphate, subunit 1, domain 1"/>
    <property type="match status" value="1"/>
</dbReference>
<gene>
    <name evidence="13" type="primary">asnB</name>
    <name evidence="13" type="ORF">GS601_11360</name>
</gene>
<protein>
    <recommendedName>
        <fullName evidence="3">asparagine synthase (glutamine-hydrolyzing)</fullName>
        <ecNumber evidence="3">6.3.5.4</ecNumber>
    </recommendedName>
</protein>
<evidence type="ECO:0000256" key="2">
    <source>
        <dbReference type="ARBA" id="ARBA00005752"/>
    </source>
</evidence>
<evidence type="ECO:0000256" key="3">
    <source>
        <dbReference type="ARBA" id="ARBA00012737"/>
    </source>
</evidence>
<dbReference type="GO" id="GO:0006529">
    <property type="term" value="P:asparagine biosynthetic process"/>
    <property type="evidence" value="ECO:0007669"/>
    <property type="project" value="UniProtKB-KW"/>
</dbReference>
<evidence type="ECO:0000256" key="10">
    <source>
        <dbReference type="PIRSR" id="PIRSR001589-2"/>
    </source>
</evidence>
<keyword evidence="13" id="KW-0436">Ligase</keyword>
<dbReference type="SUPFAM" id="SSF52402">
    <property type="entry name" value="Adenine nucleotide alpha hydrolases-like"/>
    <property type="match status" value="1"/>
</dbReference>
<keyword evidence="4 10" id="KW-0547">Nucleotide-binding</keyword>
<dbReference type="SUPFAM" id="SSF56235">
    <property type="entry name" value="N-terminal nucleophile aminohydrolases (Ntn hydrolases)"/>
    <property type="match status" value="1"/>
</dbReference>
<dbReference type="EC" id="6.3.5.4" evidence="3"/>
<evidence type="ECO:0000256" key="4">
    <source>
        <dbReference type="ARBA" id="ARBA00022741"/>
    </source>
</evidence>
<keyword evidence="6 9" id="KW-0061">Asparagine biosynthesis</keyword>
<name>A0A8J8CIR0_9CYAN</name>
<feature type="binding site" evidence="10">
    <location>
        <begin position="375"/>
        <end position="376"/>
    </location>
    <ligand>
        <name>ATP</name>
        <dbReference type="ChEBI" id="CHEBI:30616"/>
    </ligand>
</feature>
<evidence type="ECO:0000256" key="11">
    <source>
        <dbReference type="PIRSR" id="PIRSR001589-3"/>
    </source>
</evidence>
<dbReference type="InterPro" id="IPR033738">
    <property type="entry name" value="AsnB_N"/>
</dbReference>
<dbReference type="GO" id="GO:0004066">
    <property type="term" value="F:asparagine synthase (glutamine-hydrolyzing) activity"/>
    <property type="evidence" value="ECO:0007669"/>
    <property type="project" value="UniProtKB-EC"/>
</dbReference>
<dbReference type="PANTHER" id="PTHR43284:SF1">
    <property type="entry name" value="ASPARAGINE SYNTHETASE"/>
    <property type="match status" value="1"/>
</dbReference>
<dbReference type="InterPro" id="IPR001962">
    <property type="entry name" value="Asn_synthase"/>
</dbReference>
<dbReference type="EMBL" id="WVIE01000011">
    <property type="protein sequence ID" value="NDJ17884.1"/>
    <property type="molecule type" value="Genomic_DNA"/>
</dbReference>
<dbReference type="AlphaFoldDB" id="A0A8J8CIR0"/>
<dbReference type="Pfam" id="PF13522">
    <property type="entry name" value="GATase_6"/>
    <property type="match status" value="1"/>
</dbReference>
<dbReference type="InterPro" id="IPR051786">
    <property type="entry name" value="ASN_synthetase/amidase"/>
</dbReference>
<dbReference type="Proteomes" id="UP000646053">
    <property type="component" value="Unassembled WGS sequence"/>
</dbReference>
<evidence type="ECO:0000313" key="13">
    <source>
        <dbReference type="EMBL" id="NDJ17884.1"/>
    </source>
</evidence>
<feature type="site" description="Important for beta-aspartyl-AMP intermediate formation" evidence="11">
    <location>
        <position position="377"/>
    </location>
</feature>
<dbReference type="PROSITE" id="PS51278">
    <property type="entry name" value="GATASE_TYPE_2"/>
    <property type="match status" value="1"/>
</dbReference>
<comment type="similarity">
    <text evidence="2">Belongs to the asparagine synthetase family.</text>
</comment>
<keyword evidence="14" id="KW-1185">Reference proteome</keyword>
<evidence type="ECO:0000313" key="14">
    <source>
        <dbReference type="Proteomes" id="UP000646053"/>
    </source>
</evidence>
<comment type="catalytic activity">
    <reaction evidence="8">
        <text>L-aspartate + L-glutamine + ATP + H2O = L-asparagine + L-glutamate + AMP + diphosphate + H(+)</text>
        <dbReference type="Rhea" id="RHEA:12228"/>
        <dbReference type="ChEBI" id="CHEBI:15377"/>
        <dbReference type="ChEBI" id="CHEBI:15378"/>
        <dbReference type="ChEBI" id="CHEBI:29985"/>
        <dbReference type="ChEBI" id="CHEBI:29991"/>
        <dbReference type="ChEBI" id="CHEBI:30616"/>
        <dbReference type="ChEBI" id="CHEBI:33019"/>
        <dbReference type="ChEBI" id="CHEBI:58048"/>
        <dbReference type="ChEBI" id="CHEBI:58359"/>
        <dbReference type="ChEBI" id="CHEBI:456215"/>
        <dbReference type="EC" id="6.3.5.4"/>
    </reaction>
</comment>
<keyword evidence="7 9" id="KW-0315">Glutamine amidotransferase</keyword>
<feature type="binding site" evidence="10">
    <location>
        <position position="302"/>
    </location>
    <ligand>
        <name>ATP</name>
        <dbReference type="ChEBI" id="CHEBI:30616"/>
    </ligand>
</feature>
<keyword evidence="9" id="KW-0028">Amino-acid biosynthesis</keyword>
<dbReference type="CDD" id="cd01991">
    <property type="entry name" value="Asn_synthase_B_C"/>
    <property type="match status" value="1"/>
</dbReference>
<dbReference type="InterPro" id="IPR014729">
    <property type="entry name" value="Rossmann-like_a/b/a_fold"/>
</dbReference>
<dbReference type="PIRSF" id="PIRSF001589">
    <property type="entry name" value="Asn_synthetase_glu-h"/>
    <property type="match status" value="1"/>
</dbReference>
<accession>A0A8J8CIR0</accession>
<feature type="binding site" evidence="10">
    <location>
        <position position="105"/>
    </location>
    <ligand>
        <name>L-glutamine</name>
        <dbReference type="ChEBI" id="CHEBI:58359"/>
    </ligand>
</feature>
<dbReference type="GO" id="GO:0005524">
    <property type="term" value="F:ATP binding"/>
    <property type="evidence" value="ECO:0007669"/>
    <property type="project" value="UniProtKB-KW"/>
</dbReference>
<dbReference type="Gene3D" id="3.40.50.620">
    <property type="entry name" value="HUPs"/>
    <property type="match status" value="1"/>
</dbReference>
<evidence type="ECO:0000256" key="1">
    <source>
        <dbReference type="ARBA" id="ARBA00005187"/>
    </source>
</evidence>
<evidence type="ECO:0000256" key="6">
    <source>
        <dbReference type="ARBA" id="ARBA00022888"/>
    </source>
</evidence>
<proteinExistence type="inferred from homology"/>
<organism evidence="13 14">
    <name type="scientific">Myxacorys almedinensis A</name>
    <dbReference type="NCBI Taxonomy" id="2690445"/>
    <lineage>
        <taxon>Bacteria</taxon>
        <taxon>Bacillati</taxon>
        <taxon>Cyanobacteriota</taxon>
        <taxon>Cyanophyceae</taxon>
        <taxon>Leptolyngbyales</taxon>
        <taxon>Leptolyngbyaceae</taxon>
        <taxon>Myxacorys</taxon>
        <taxon>Myxacorys almedinensis</taxon>
    </lineage>
</organism>
<dbReference type="NCBIfam" id="TIGR01536">
    <property type="entry name" value="asn_synth_AEB"/>
    <property type="match status" value="1"/>
</dbReference>
<dbReference type="InterPro" id="IPR017932">
    <property type="entry name" value="GATase_2_dom"/>
</dbReference>
<evidence type="ECO:0000259" key="12">
    <source>
        <dbReference type="PROSITE" id="PS51278"/>
    </source>
</evidence>
<comment type="caution">
    <text evidence="13">The sequence shown here is derived from an EMBL/GenBank/DDBJ whole genome shotgun (WGS) entry which is preliminary data.</text>
</comment>
<keyword evidence="5 10" id="KW-0067">ATP-binding</keyword>
<sequence>MCGITGFWNPSEQSHLDSLQATIRQMSDSLWHRGPDDDGTWVDAEAGLALGHRRLAIVDLSPEGHQPMVSADRRYVIVFNGEIYNFRELQRDLKRLGHHFRGHSDTEVMLASFSQWGIDQALQRFNGMFAFALWDRQERVLHVGRDRLGEKPLYYGWIAQTFVFSSELKALKGHPAFQPEINRDAITLFLRYSYIPAPHSIYQGIYKLPPATVLSWNGTADHCVPVPYWSAQEIAQSGATNPFAGSPSEAIDQFETLLQNAVNLRMVADVPLGAFLSGGIDSSTIVALMQAQSRHPVKTFTIGFHEDAYNEAQYAQEVAKHLGTDHTELYVTPQQARAVIPKLPSLYDEPFSDPSQIPTFLIAQLARQQVTVSLSGDGGDELFAGYTRYFHGRKLWRTIGWVPKALRQASRRTLTRLSPHAWNRRLAPVSAFLPAQLKQPTPGEQMHRVAEVLASPDADALYTWLISGWKHPETVVVDGHEPLTTCDRQHEASLPTFTQRMMYRDSVTYLPDDILVKVDRASMGVSLEARVPLLDHRVVEFAWRVPLSMKICNGQGKWLLRQVLYKYVPPALIDRPKQGFGVPIGRWLRGDLRDWAEALLDEHRLQQEGFLNPQPIRQQWKEHLAGDRDWQYNLWTVLMFQAWLQNH</sequence>
<evidence type="ECO:0000256" key="8">
    <source>
        <dbReference type="ARBA" id="ARBA00048741"/>
    </source>
</evidence>
<feature type="domain" description="Glutamine amidotransferase type-2" evidence="12">
    <location>
        <begin position="2"/>
        <end position="219"/>
    </location>
</feature>